<dbReference type="CDD" id="cd00093">
    <property type="entry name" value="HTH_XRE"/>
    <property type="match status" value="1"/>
</dbReference>
<comment type="caution">
    <text evidence="3">The sequence shown here is derived from an EMBL/GenBank/DDBJ whole genome shotgun (WGS) entry which is preliminary data.</text>
</comment>
<dbReference type="STRING" id="29321.AAV33_01635"/>
<dbReference type="EMBL" id="CAJZ01000131">
    <property type="protein sequence ID" value="CCI83699.1"/>
    <property type="molecule type" value="Genomic_DNA"/>
</dbReference>
<evidence type="ECO:0000313" key="3">
    <source>
        <dbReference type="EMBL" id="CCI83699.1"/>
    </source>
</evidence>
<name>I7LC71_9CORY</name>
<dbReference type="EMBL" id="AHAE01000052">
    <property type="protein sequence ID" value="EJZ81906.1"/>
    <property type="molecule type" value="Genomic_DNA"/>
</dbReference>
<dbReference type="SMART" id="SM00530">
    <property type="entry name" value="HTH_XRE"/>
    <property type="match status" value="1"/>
</dbReference>
<dbReference type="RefSeq" id="WP_004601064.1">
    <property type="nucleotide sequence ID" value="NZ_HF541867.1"/>
</dbReference>
<sequence>MRERSPRPDGPNEPGARYLPWPAERPRLPDEWTRWASYGYQLAVNLQVLRRWRGVSQEWLGYMAGLSRNQVSNLERNENSSGRPSDPSLSTIYRLAHALGVPPAVLLPAPGEEVGEVRRSGPDLLVDITWPGPDEAEETGDPEAERRLIELLREAFPAALRGRGDGSGEPGEDAGR</sequence>
<dbReference type="HOGENOM" id="CLU_121343_1_0_11"/>
<protein>
    <submittedName>
        <fullName evidence="3">Transcriptional regulator</fullName>
    </submittedName>
</protein>
<accession>I7LC71</accession>
<evidence type="ECO:0000256" key="1">
    <source>
        <dbReference type="SAM" id="MobiDB-lite"/>
    </source>
</evidence>
<dbReference type="OrthoDB" id="4559617at2"/>
<reference evidence="3 6" key="1">
    <citation type="journal article" date="2012" name="J. Bacteriol.">
        <title>Draft Genome Sequence of Turicella otitidis ATCC 51513, Isolated from Middle Ear Fluid from a Child with Otitis Media.</title>
        <authorList>
            <person name="Brinkrolf K."/>
            <person name="Schneider J."/>
            <person name="Knecht M."/>
            <person name="Ruckert C."/>
            <person name="Tauch A."/>
        </authorList>
    </citation>
    <scope>NUCLEOTIDE SEQUENCE [LARGE SCALE GENOMIC DNA]</scope>
    <source>
        <strain evidence="3 6">ATCC 51513</strain>
    </source>
</reference>
<dbReference type="SUPFAM" id="SSF47413">
    <property type="entry name" value="lambda repressor-like DNA-binding domains"/>
    <property type="match status" value="1"/>
</dbReference>
<dbReference type="AlphaFoldDB" id="I7LC71"/>
<dbReference type="Proteomes" id="UP000006078">
    <property type="component" value="Unassembled WGS sequence"/>
</dbReference>
<keyword evidence="5" id="KW-1185">Reference proteome</keyword>
<dbReference type="Pfam" id="PF13560">
    <property type="entry name" value="HTH_31"/>
    <property type="match status" value="1"/>
</dbReference>
<proteinExistence type="predicted"/>
<evidence type="ECO:0000313" key="5">
    <source>
        <dbReference type="Proteomes" id="UP000006078"/>
    </source>
</evidence>
<dbReference type="GO" id="GO:0003677">
    <property type="term" value="F:DNA binding"/>
    <property type="evidence" value="ECO:0007669"/>
    <property type="project" value="InterPro"/>
</dbReference>
<evidence type="ECO:0000313" key="6">
    <source>
        <dbReference type="Proteomes" id="UP000011016"/>
    </source>
</evidence>
<dbReference type="InterPro" id="IPR010982">
    <property type="entry name" value="Lambda_DNA-bd_dom_sf"/>
</dbReference>
<organism evidence="3 6">
    <name type="scientific">Corynebacterium otitidis ATCC 51513</name>
    <dbReference type="NCBI Taxonomy" id="883169"/>
    <lineage>
        <taxon>Bacteria</taxon>
        <taxon>Bacillati</taxon>
        <taxon>Actinomycetota</taxon>
        <taxon>Actinomycetes</taxon>
        <taxon>Mycobacteriales</taxon>
        <taxon>Corynebacteriaceae</taxon>
        <taxon>Corynebacterium</taxon>
    </lineage>
</organism>
<evidence type="ECO:0000259" key="2">
    <source>
        <dbReference type="PROSITE" id="PS50943"/>
    </source>
</evidence>
<dbReference type="InterPro" id="IPR001387">
    <property type="entry name" value="Cro/C1-type_HTH"/>
</dbReference>
<dbReference type="Proteomes" id="UP000011016">
    <property type="component" value="Unassembled WGS sequence"/>
</dbReference>
<feature type="region of interest" description="Disordered" evidence="1">
    <location>
        <begin position="1"/>
        <end position="24"/>
    </location>
</feature>
<reference evidence="4 5" key="2">
    <citation type="submission" date="2012-08" db="EMBL/GenBank/DDBJ databases">
        <title>The Genome Sequence of Turicella otitidis ATCC 51513.</title>
        <authorList>
            <consortium name="The Broad Institute Genome Sequencing Platform"/>
            <person name="Earl A."/>
            <person name="Ward D."/>
            <person name="Feldgarden M."/>
            <person name="Gevers D."/>
            <person name="Huys G."/>
            <person name="Walker B."/>
            <person name="Young S.K."/>
            <person name="Zeng Q."/>
            <person name="Gargeya S."/>
            <person name="Fitzgerald M."/>
            <person name="Haas B."/>
            <person name="Abouelleil A."/>
            <person name="Alvarado L."/>
            <person name="Arachchi H.M."/>
            <person name="Berlin A.M."/>
            <person name="Chapman S.B."/>
            <person name="Goldberg J."/>
            <person name="Griggs A."/>
            <person name="Gujja S."/>
            <person name="Hansen M."/>
            <person name="Howarth C."/>
            <person name="Imamovic A."/>
            <person name="Larimer J."/>
            <person name="McCowen C."/>
            <person name="Montmayeur A."/>
            <person name="Murphy C."/>
            <person name="Neiman D."/>
            <person name="Pearson M."/>
            <person name="Priest M."/>
            <person name="Roberts A."/>
            <person name="Saif S."/>
            <person name="Shea T."/>
            <person name="Sisk P."/>
            <person name="Sykes S."/>
            <person name="Wortman J."/>
            <person name="Nusbaum C."/>
            <person name="Birren B."/>
        </authorList>
    </citation>
    <scope>NUCLEOTIDE SEQUENCE [LARGE SCALE GENOMIC DNA]</scope>
    <source>
        <strain evidence="4 5">ATCC 51513</strain>
    </source>
</reference>
<dbReference type="eggNOG" id="COG1396">
    <property type="taxonomic scope" value="Bacteria"/>
</dbReference>
<gene>
    <name evidence="3" type="ORF">BN46_0971</name>
    <name evidence="4" type="ORF">HMPREF9719_01174</name>
</gene>
<evidence type="ECO:0000313" key="4">
    <source>
        <dbReference type="EMBL" id="EJZ81906.1"/>
    </source>
</evidence>
<dbReference type="PROSITE" id="PS50943">
    <property type="entry name" value="HTH_CROC1"/>
    <property type="match status" value="1"/>
</dbReference>
<feature type="domain" description="HTH cro/C1-type" evidence="2">
    <location>
        <begin position="46"/>
        <end position="106"/>
    </location>
</feature>
<dbReference type="Gene3D" id="1.10.260.40">
    <property type="entry name" value="lambda repressor-like DNA-binding domains"/>
    <property type="match status" value="1"/>
</dbReference>